<dbReference type="InterPro" id="IPR021174">
    <property type="entry name" value="UCP037139"/>
</dbReference>
<dbReference type="SUPFAM" id="SSF110087">
    <property type="entry name" value="DR1885-like metal-binding protein"/>
    <property type="match status" value="1"/>
</dbReference>
<dbReference type="InterPro" id="IPR007410">
    <property type="entry name" value="LpqE-like"/>
</dbReference>
<keyword evidence="4" id="KW-1185">Reference proteome</keyword>
<evidence type="ECO:0000256" key="1">
    <source>
        <dbReference type="SAM" id="SignalP"/>
    </source>
</evidence>
<feature type="chain" id="PRO_5046869174" evidence="1">
    <location>
        <begin position="23"/>
        <end position="319"/>
    </location>
</feature>
<dbReference type="CDD" id="cd08545">
    <property type="entry name" value="YcnI_like"/>
    <property type="match status" value="1"/>
</dbReference>
<feature type="domain" description="YncI copper-binding" evidence="2">
    <location>
        <begin position="21"/>
        <end position="165"/>
    </location>
</feature>
<dbReference type="InterPro" id="IPR038507">
    <property type="entry name" value="YcnI-like_sf"/>
</dbReference>
<reference evidence="3 4" key="1">
    <citation type="submission" date="2024-01" db="EMBL/GenBank/DDBJ databases">
        <title>New evidence supports the origin of RcGTA from prophage.</title>
        <authorList>
            <person name="Xu Y."/>
            <person name="Liu B."/>
            <person name="Chen F."/>
        </authorList>
    </citation>
    <scope>NUCLEOTIDE SEQUENCE [LARGE SCALE GENOMIC DNA]</scope>
    <source>
        <strain evidence="3 4">CBW1107-2</strain>
    </source>
</reference>
<dbReference type="Proteomes" id="UP001559025">
    <property type="component" value="Unassembled WGS sequence"/>
</dbReference>
<dbReference type="Pfam" id="PF07987">
    <property type="entry name" value="DUF1775"/>
    <property type="match status" value="1"/>
</dbReference>
<dbReference type="Gene3D" id="2.60.40.2230">
    <property type="entry name" value="Uncharacterised protein YcnI-like PF07987, DUF1775"/>
    <property type="match status" value="1"/>
</dbReference>
<dbReference type="InterPro" id="IPR012533">
    <property type="entry name" value="YcnI-copper_dom"/>
</dbReference>
<dbReference type="PIRSF" id="PIRSF037139">
    <property type="entry name" value="UCP037139"/>
    <property type="match status" value="1"/>
</dbReference>
<dbReference type="Pfam" id="PF04314">
    <property type="entry name" value="PCuAC"/>
    <property type="match status" value="1"/>
</dbReference>
<feature type="signal peptide" evidence="1">
    <location>
        <begin position="1"/>
        <end position="22"/>
    </location>
</feature>
<dbReference type="EMBL" id="JAZHFV010000001">
    <property type="protein sequence ID" value="MEX4006539.1"/>
    <property type="molecule type" value="Genomic_DNA"/>
</dbReference>
<dbReference type="InterPro" id="IPR036182">
    <property type="entry name" value="PCuAC_sf"/>
</dbReference>
<accession>A0ABV3WQW7</accession>
<dbReference type="Gene3D" id="2.60.40.1890">
    <property type="entry name" value="PCu(A)C copper chaperone"/>
    <property type="match status" value="1"/>
</dbReference>
<comment type="caution">
    <text evidence="3">The sequence shown here is derived from an EMBL/GenBank/DDBJ whole genome shotgun (WGS) entry which is preliminary data.</text>
</comment>
<name>A0ABV3WQW7_9HYPH</name>
<proteinExistence type="predicted"/>
<dbReference type="PANTHER" id="PTHR36302">
    <property type="entry name" value="BLR7088 PROTEIN"/>
    <property type="match status" value="1"/>
</dbReference>
<evidence type="ECO:0000259" key="2">
    <source>
        <dbReference type="Pfam" id="PF07987"/>
    </source>
</evidence>
<evidence type="ECO:0000313" key="3">
    <source>
        <dbReference type="EMBL" id="MEX4006539.1"/>
    </source>
</evidence>
<evidence type="ECO:0000313" key="4">
    <source>
        <dbReference type="Proteomes" id="UP001559025"/>
    </source>
</evidence>
<keyword evidence="1" id="KW-0732">Signal</keyword>
<dbReference type="InterPro" id="IPR058248">
    <property type="entry name" value="Lxx211020-like"/>
</dbReference>
<organism evidence="3 4">
    <name type="scientific">Neoaquamicrobium sediminum</name>
    <dbReference type="NCBI Taxonomy" id="1849104"/>
    <lineage>
        <taxon>Bacteria</taxon>
        <taxon>Pseudomonadati</taxon>
        <taxon>Pseudomonadota</taxon>
        <taxon>Alphaproteobacteria</taxon>
        <taxon>Hyphomicrobiales</taxon>
        <taxon>Phyllobacteriaceae</taxon>
        <taxon>Neoaquamicrobium</taxon>
    </lineage>
</organism>
<gene>
    <name evidence="3" type="ORF">V1479_04440</name>
</gene>
<sequence length="319" mass="32936">MLQFAAASALTAFSVATAYAHASLETANAAPGSYKAVVRIPHGCEGQATHTVRVEVPEGYVGVKPMPKAGWTLAVDSGDYQKSYNLHGREVSSGTKAVTWSGGSLEDGHYDEFVLSGSLAGVEEGQKLFFVTTQTCADGEVKWDEIPAVGQDLHSLAHPAPGLTILAAEGGGHGHAGHGGGEQAVVAGDLEITAAWARAMLPGQPAGGGYLTIANKGDEADRLVGASASAAGRVEIHTMEVVDDVMVMRPVDGELEIPAGETVELKPGGLHIMFLDVSDPFREGGTVAITLEFEKAGSVDVELPVRSARGGDGGGHHKH</sequence>
<dbReference type="PANTHER" id="PTHR36302:SF1">
    <property type="entry name" value="COPPER CHAPERONE PCU(A)C"/>
    <property type="match status" value="1"/>
</dbReference>
<protein>
    <submittedName>
        <fullName evidence="3">DUF1775 domain-containing protein</fullName>
    </submittedName>
</protein>